<dbReference type="EMBL" id="SDVB01000238">
    <property type="protein sequence ID" value="RYC12179.1"/>
    <property type="molecule type" value="Genomic_DNA"/>
</dbReference>
<comment type="caution">
    <text evidence="2">The sequence shown here is derived from an EMBL/GenBank/DDBJ whole genome shotgun (WGS) entry which is preliminary data.</text>
</comment>
<keyword evidence="1" id="KW-0732">Signal</keyword>
<keyword evidence="3" id="KW-1185">Reference proteome</keyword>
<protein>
    <submittedName>
        <fullName evidence="2">Uncharacterized protein</fullName>
    </submittedName>
</protein>
<dbReference type="OrthoDB" id="8279992at2"/>
<evidence type="ECO:0000313" key="2">
    <source>
        <dbReference type="EMBL" id="RYC12179.1"/>
    </source>
</evidence>
<accession>A0A4Q2T5V5</accession>
<evidence type="ECO:0000313" key="3">
    <source>
        <dbReference type="Proteomes" id="UP000291088"/>
    </source>
</evidence>
<sequence length="87" mass="8718">MTRLVLSVLLSTCMAAGALAATVINSGSSTVVLQVVEDGSRVELAVDAGASESFCPSGCFVTLPSGDRIGLEGGETVEIKDGTATVK</sequence>
<feature type="signal peptide" evidence="1">
    <location>
        <begin position="1"/>
        <end position="20"/>
    </location>
</feature>
<evidence type="ECO:0000256" key="1">
    <source>
        <dbReference type="SAM" id="SignalP"/>
    </source>
</evidence>
<dbReference type="Proteomes" id="UP000291088">
    <property type="component" value="Unassembled WGS sequence"/>
</dbReference>
<gene>
    <name evidence="2" type="ORF">EUU22_14095</name>
</gene>
<name>A0A4Q2T5V5_9HYPH</name>
<dbReference type="RefSeq" id="WP_129332606.1">
    <property type="nucleotide sequence ID" value="NZ_SDVB01000238.1"/>
</dbReference>
<organism evidence="2 3">
    <name type="scientific">Ciceribacter ferrooxidans</name>
    <dbReference type="NCBI Taxonomy" id="2509717"/>
    <lineage>
        <taxon>Bacteria</taxon>
        <taxon>Pseudomonadati</taxon>
        <taxon>Pseudomonadota</taxon>
        <taxon>Alphaproteobacteria</taxon>
        <taxon>Hyphomicrobiales</taxon>
        <taxon>Rhizobiaceae</taxon>
        <taxon>Ciceribacter</taxon>
    </lineage>
</organism>
<dbReference type="AlphaFoldDB" id="A0A4Q2T5V5"/>
<feature type="chain" id="PRO_5020757005" evidence="1">
    <location>
        <begin position="21"/>
        <end position="87"/>
    </location>
</feature>
<reference evidence="2 3" key="1">
    <citation type="submission" date="2019-01" db="EMBL/GenBank/DDBJ databases">
        <authorList>
            <person name="Deng T."/>
        </authorList>
    </citation>
    <scope>NUCLEOTIDE SEQUENCE [LARGE SCALE GENOMIC DNA]</scope>
    <source>
        <strain evidence="2 3">F8825</strain>
    </source>
</reference>
<proteinExistence type="predicted"/>